<proteinExistence type="predicted"/>
<keyword evidence="2" id="KW-1185">Reference proteome</keyword>
<sequence length="80" mass="9469">MYANEINQYPELDNLLQYDFFINTVRPRKRFSPWGKKEKAQDLDIVKQYYGYSDEKAIDALRILTSDQLDFIRSKLDTGG</sequence>
<dbReference type="RefSeq" id="YP_004322824.1">
    <property type="nucleotide sequence ID" value="NC_015281.1"/>
</dbReference>
<name>E3SJH9_9CAUD</name>
<dbReference type="GeneID" id="10327313"/>
<gene>
    <name evidence="1" type="primary">gp62</name>
    <name evidence="1" type="ORF">SShM2_158</name>
</gene>
<dbReference type="Gene3D" id="1.20.272.50">
    <property type="entry name" value="Bacteriophage clamp loader A subunit, A' domain"/>
    <property type="match status" value="1"/>
</dbReference>
<evidence type="ECO:0000313" key="2">
    <source>
        <dbReference type="Proteomes" id="UP000006525"/>
    </source>
</evidence>
<accession>E3SJH9</accession>
<dbReference type="KEGG" id="vg:10327313"/>
<protein>
    <submittedName>
        <fullName evidence="1">Clamp loader subunit</fullName>
    </submittedName>
</protein>
<reference evidence="1 2" key="1">
    <citation type="journal article" date="2010" name="Environ. Microbiol.">
        <title>Genomic analysis of oceanic cyanobacterial myoviruses compared with T4-like myoviruses from diverse hosts and environments.</title>
        <authorList>
            <person name="Sullivan M.B."/>
            <person name="Huang K.H."/>
            <person name="Ignacio-Espinoza J.C."/>
            <person name="Berlin A.M."/>
            <person name="Kelly L."/>
            <person name="Weigele P.R."/>
            <person name="DeFrancesco A.S."/>
            <person name="Kern S.E."/>
            <person name="Thompson L.R."/>
            <person name="Young S."/>
            <person name="Yandava C."/>
            <person name="Fu R."/>
            <person name="Krastins B."/>
            <person name="Chase M."/>
            <person name="Sarracino D."/>
            <person name="Osburne M.S."/>
            <person name="Henn M.R."/>
            <person name="Chisholm S.W."/>
        </authorList>
    </citation>
    <scope>NUCLEOTIDE SEQUENCE [LARGE SCALE GENOMIC DNA]</scope>
    <source>
        <strain evidence="1">8102-4</strain>
    </source>
</reference>
<dbReference type="EMBL" id="GU071096">
    <property type="protein sequence ID" value="ADO97769.1"/>
    <property type="molecule type" value="Genomic_DNA"/>
</dbReference>
<dbReference type="OrthoDB" id="12022at10239"/>
<evidence type="ECO:0000313" key="1">
    <source>
        <dbReference type="EMBL" id="ADO97769.1"/>
    </source>
</evidence>
<dbReference type="Proteomes" id="UP000006525">
    <property type="component" value="Segment"/>
</dbReference>
<organism evidence="1 2">
    <name type="scientific">Synechococcus phage S-ShM2</name>
    <dbReference type="NCBI Taxonomy" id="445683"/>
    <lineage>
        <taxon>Viruses</taxon>
        <taxon>Duplodnaviria</taxon>
        <taxon>Heunggongvirae</taxon>
        <taxon>Uroviricota</taxon>
        <taxon>Caudoviricetes</taxon>
        <taxon>Pantevenvirales</taxon>
        <taxon>Kyanoviridae</taxon>
        <taxon>Ahtivirus</taxon>
        <taxon>Ahtivirus sagseatwo</taxon>
    </lineage>
</organism>